<dbReference type="PANTHER" id="PTHR45968:SF3">
    <property type="entry name" value="OS04G0573100 PROTEIN"/>
    <property type="match status" value="1"/>
</dbReference>
<feature type="domain" description="Glucose-methanol-choline oxidoreductase C-terminal" evidence="3">
    <location>
        <begin position="950"/>
        <end position="1015"/>
    </location>
</feature>
<evidence type="ECO:0000313" key="4">
    <source>
        <dbReference type="EMBL" id="OEH80663.1"/>
    </source>
</evidence>
<dbReference type="VEuPathDB" id="ToxoDB:cyc_07723"/>
<dbReference type="Proteomes" id="UP000095192">
    <property type="component" value="Unassembled WGS sequence"/>
</dbReference>
<dbReference type="Pfam" id="PF13450">
    <property type="entry name" value="NAD_binding_8"/>
    <property type="match status" value="1"/>
</dbReference>
<dbReference type="PANTHER" id="PTHR45968">
    <property type="entry name" value="OSJNBA0019K04.7 PROTEIN"/>
    <property type="match status" value="1"/>
</dbReference>
<evidence type="ECO:0000256" key="1">
    <source>
        <dbReference type="SAM" id="MobiDB-lite"/>
    </source>
</evidence>
<gene>
    <name evidence="4" type="ORF">cyc_07723</name>
</gene>
<sequence>MAAGRTARALLLAAIAVAVASAGPAADTPVTPLSQDSSPAELENGHSPQRFFTAGLAAITGGGFSLDPVEYEAIFQDLVDKLPIDEETYDFIIVGGGAAGCAVADVLSQSGRKVLLLERGMERSLATTPNAMSARGAGIGLADATISQAVGTVQGVRTFSGALMGGGSAINLGIVIGETEEYFREMARQFPGYNIDYTRLKTAYDYVAWKLARAMPVLPPFGLAYKNALTESGFKNWGGGDYPEPSLIVRPGYQWVGYSLFDAGNNLQRNAADALIEATPNLTIKTRHTVRSVTFVDTPDGKVANCVLYRPTKYKDIRPIGDLWSFFPSSAADWAPWVGSFLEPTSVLAVAGVEDPKKKLRRVCLTDPGTGRIVLSAGAVHTPLVLYRSELPCLASSITGIGPAAQLGLLKVPQVLDNPAVGSSFSDRVFLAIPGFLKHYVDAIPLINPSKNLRRLAADEEGEHQKLTKLRLVSKPTFEPILTIEELEKVITPETREAVLKILDKPLPTEVFTIDEDDESVSTRFEPPVLLPDLLMFPGKLQYLAPALQPRVCQFMGLKQIAMEELSGDRTAEGFIYASRYMFPTMFRKDPILDAVTEILQACSNYRAPFGLVVLKPLCVLAQPVVKCLRKAVAPFYFTSEPKSRGSIRLKPTGEVVVDPQYLVHEQDLFDAGSKSCPLVILNGLLDILLTLASTASPFLTHSKNFAEIQRYLQDLIPPESRRLRRLVVVDESYHMKPAIYEDSEGNEYEDYSAFVEEKVDEAKIEALGVKRRLEAVGFDFDSYRAHISGTDASARDSSPHLGAISRRLDAALASALGPQKMEELMNVANSIISEEALKANPEDPALKSAIEDCKKSCSKDSIENHTCAQTDICCAVHGNSKCIRTPGQPSLIDQQNGDVFSNADAAENGGTVKTEEFLSPLFGLTAPTFGLPENKQWAATFPPKLPSSHNPKALAKFALSYMTSIGHTYGSAPMGKVVDDKFQVMGVNGLSIVDGSVLPQLTRMNPVYTIMALGRYAGEVMLGAGYGSTVRYR</sequence>
<keyword evidence="5" id="KW-1185">Reference proteome</keyword>
<dbReference type="InterPro" id="IPR051871">
    <property type="entry name" value="GMC_Oxidoreductase-Related"/>
</dbReference>
<comment type="caution">
    <text evidence="4">The sequence shown here is derived from an EMBL/GenBank/DDBJ whole genome shotgun (WGS) entry which is preliminary data.</text>
</comment>
<dbReference type="VEuPathDB" id="ToxoDB:LOC34623624"/>
<feature type="chain" id="PRO_5008914307" evidence="2">
    <location>
        <begin position="23"/>
        <end position="1034"/>
    </location>
</feature>
<dbReference type="AlphaFoldDB" id="A0A1D3DB29"/>
<evidence type="ECO:0000313" key="5">
    <source>
        <dbReference type="Proteomes" id="UP000095192"/>
    </source>
</evidence>
<accession>A0A1D3DB29</accession>
<proteinExistence type="predicted"/>
<dbReference type="EMBL" id="JROU02000021">
    <property type="protein sequence ID" value="OEH80663.1"/>
    <property type="molecule type" value="Genomic_DNA"/>
</dbReference>
<name>A0A1D3DB29_9EIME</name>
<protein>
    <submittedName>
        <fullName evidence="4">Oxidoreductase</fullName>
    </submittedName>
</protein>
<organism evidence="4 5">
    <name type="scientific">Cyclospora cayetanensis</name>
    <dbReference type="NCBI Taxonomy" id="88456"/>
    <lineage>
        <taxon>Eukaryota</taxon>
        <taxon>Sar</taxon>
        <taxon>Alveolata</taxon>
        <taxon>Apicomplexa</taxon>
        <taxon>Conoidasida</taxon>
        <taxon>Coccidia</taxon>
        <taxon>Eucoccidiorida</taxon>
        <taxon>Eimeriorina</taxon>
        <taxon>Eimeriidae</taxon>
        <taxon>Cyclospora</taxon>
    </lineage>
</organism>
<dbReference type="Gene3D" id="3.50.50.60">
    <property type="entry name" value="FAD/NAD(P)-binding domain"/>
    <property type="match status" value="2"/>
</dbReference>
<dbReference type="SUPFAM" id="SSF51905">
    <property type="entry name" value="FAD/NAD(P)-binding domain"/>
    <property type="match status" value="1"/>
</dbReference>
<keyword evidence="2" id="KW-0732">Signal</keyword>
<dbReference type="Pfam" id="PF05199">
    <property type="entry name" value="GMC_oxred_C"/>
    <property type="match status" value="1"/>
</dbReference>
<evidence type="ECO:0000256" key="2">
    <source>
        <dbReference type="SAM" id="SignalP"/>
    </source>
</evidence>
<feature type="region of interest" description="Disordered" evidence="1">
    <location>
        <begin position="25"/>
        <end position="45"/>
    </location>
</feature>
<dbReference type="Gene3D" id="3.30.410.40">
    <property type="match status" value="1"/>
</dbReference>
<dbReference type="GO" id="GO:0016614">
    <property type="term" value="F:oxidoreductase activity, acting on CH-OH group of donors"/>
    <property type="evidence" value="ECO:0007669"/>
    <property type="project" value="InterPro"/>
</dbReference>
<dbReference type="InterPro" id="IPR036188">
    <property type="entry name" value="FAD/NAD-bd_sf"/>
</dbReference>
<dbReference type="InterPro" id="IPR007867">
    <property type="entry name" value="GMC_OxRtase_C"/>
</dbReference>
<evidence type="ECO:0000259" key="3">
    <source>
        <dbReference type="Pfam" id="PF05199"/>
    </source>
</evidence>
<reference evidence="4 5" key="1">
    <citation type="journal article" date="2016" name="BMC Genomics">
        <title>Comparative genomics reveals Cyclospora cayetanensis possesses coccidia-like metabolism and invasion components but unique surface antigens.</title>
        <authorList>
            <person name="Liu S."/>
            <person name="Wang L."/>
            <person name="Zheng H."/>
            <person name="Xu Z."/>
            <person name="Roellig D.M."/>
            <person name="Li N."/>
            <person name="Frace M.A."/>
            <person name="Tang K."/>
            <person name="Arrowood M.J."/>
            <person name="Moss D.M."/>
            <person name="Zhang L."/>
            <person name="Feng Y."/>
            <person name="Xiao L."/>
        </authorList>
    </citation>
    <scope>NUCLEOTIDE SEQUENCE [LARGE SCALE GENOMIC DNA]</scope>
    <source>
        <strain evidence="4 5">CHN_HEN01</strain>
    </source>
</reference>
<dbReference type="InParanoid" id="A0A1D3DB29"/>
<feature type="signal peptide" evidence="2">
    <location>
        <begin position="1"/>
        <end position="22"/>
    </location>
</feature>